<organism evidence="2 3">
    <name type="scientific">Choanephora cucurbitarum</name>
    <dbReference type="NCBI Taxonomy" id="101091"/>
    <lineage>
        <taxon>Eukaryota</taxon>
        <taxon>Fungi</taxon>
        <taxon>Fungi incertae sedis</taxon>
        <taxon>Mucoromycota</taxon>
        <taxon>Mucoromycotina</taxon>
        <taxon>Mucoromycetes</taxon>
        <taxon>Mucorales</taxon>
        <taxon>Mucorineae</taxon>
        <taxon>Choanephoraceae</taxon>
        <taxon>Choanephoroideae</taxon>
        <taxon>Choanephora</taxon>
    </lineage>
</organism>
<name>A0A1C7NHF3_9FUNG</name>
<feature type="transmembrane region" description="Helical" evidence="1">
    <location>
        <begin position="56"/>
        <end position="76"/>
    </location>
</feature>
<dbReference type="OrthoDB" id="5954308at2759"/>
<sequence length="149" mass="16679">MYSDIYTAATSPRTFALFATGIFSGTTFCVSYASIPAILASKDPLPAFVQTYKKGATIAISIVISAISNGACYYYLKDPRFIWSGFFSFLCIPITKFLIMPINNQLFAMEKLGDDYDRNKVYQLVNKWSSMHALRTLSAFVAFAIHVLY</sequence>
<feature type="transmembrane region" description="Helical" evidence="1">
    <location>
        <begin position="82"/>
        <end position="99"/>
    </location>
</feature>
<evidence type="ECO:0000313" key="2">
    <source>
        <dbReference type="EMBL" id="OBZ87976.1"/>
    </source>
</evidence>
<dbReference type="EMBL" id="LUGH01000184">
    <property type="protein sequence ID" value="OBZ87976.1"/>
    <property type="molecule type" value="Genomic_DNA"/>
</dbReference>
<protein>
    <recommendedName>
        <fullName evidence="4">DUF1772 domain-containing protein</fullName>
    </recommendedName>
</protein>
<keyword evidence="3" id="KW-1185">Reference proteome</keyword>
<evidence type="ECO:0000313" key="3">
    <source>
        <dbReference type="Proteomes" id="UP000093000"/>
    </source>
</evidence>
<dbReference type="Pfam" id="PF08592">
    <property type="entry name" value="Anthrone_oxy"/>
    <property type="match status" value="1"/>
</dbReference>
<feature type="transmembrane region" description="Helical" evidence="1">
    <location>
        <begin position="15"/>
        <end position="35"/>
    </location>
</feature>
<reference evidence="2 3" key="1">
    <citation type="submission" date="2016-03" db="EMBL/GenBank/DDBJ databases">
        <title>Choanephora cucurbitarum.</title>
        <authorList>
            <person name="Min B."/>
            <person name="Park H."/>
            <person name="Park J.-H."/>
            <person name="Shin H.-D."/>
            <person name="Choi I.-G."/>
        </authorList>
    </citation>
    <scope>NUCLEOTIDE SEQUENCE [LARGE SCALE GENOMIC DNA]</scope>
    <source>
        <strain evidence="2 3">KUS-F28377</strain>
    </source>
</reference>
<keyword evidence="1" id="KW-1133">Transmembrane helix</keyword>
<keyword evidence="1" id="KW-0472">Membrane</keyword>
<evidence type="ECO:0008006" key="4">
    <source>
        <dbReference type="Google" id="ProtNLM"/>
    </source>
</evidence>
<comment type="caution">
    <text evidence="2">The sequence shown here is derived from an EMBL/GenBank/DDBJ whole genome shotgun (WGS) entry which is preliminary data.</text>
</comment>
<evidence type="ECO:0000256" key="1">
    <source>
        <dbReference type="SAM" id="Phobius"/>
    </source>
</evidence>
<keyword evidence="1" id="KW-0812">Transmembrane</keyword>
<gene>
    <name evidence="2" type="ORF">A0J61_03975</name>
</gene>
<dbReference type="PANTHER" id="PTHR36535:SF1">
    <property type="entry name" value="DUF1772 DOMAIN-CONTAINING PROTEIN"/>
    <property type="match status" value="1"/>
</dbReference>
<dbReference type="InParanoid" id="A0A1C7NHF3"/>
<accession>A0A1C7NHF3</accession>
<dbReference type="AlphaFoldDB" id="A0A1C7NHF3"/>
<dbReference type="InterPro" id="IPR013901">
    <property type="entry name" value="Anthrone_oxy"/>
</dbReference>
<dbReference type="PANTHER" id="PTHR36535">
    <property type="entry name" value="YALI0E30327P"/>
    <property type="match status" value="1"/>
</dbReference>
<dbReference type="Proteomes" id="UP000093000">
    <property type="component" value="Unassembled WGS sequence"/>
</dbReference>
<proteinExistence type="predicted"/>